<organism evidence="1 2">
    <name type="scientific">Coccomyxa viridis</name>
    <dbReference type="NCBI Taxonomy" id="1274662"/>
    <lineage>
        <taxon>Eukaryota</taxon>
        <taxon>Viridiplantae</taxon>
        <taxon>Chlorophyta</taxon>
        <taxon>core chlorophytes</taxon>
        <taxon>Trebouxiophyceae</taxon>
        <taxon>Trebouxiophyceae incertae sedis</taxon>
        <taxon>Coccomyxaceae</taxon>
        <taxon>Coccomyxa</taxon>
    </lineage>
</organism>
<protein>
    <submittedName>
        <fullName evidence="1">Uncharacterized protein</fullName>
    </submittedName>
</protein>
<evidence type="ECO:0000313" key="2">
    <source>
        <dbReference type="Proteomes" id="UP001314263"/>
    </source>
</evidence>
<keyword evidence="2" id="KW-1185">Reference proteome</keyword>
<comment type="caution">
    <text evidence="1">The sequence shown here is derived from an EMBL/GenBank/DDBJ whole genome shotgun (WGS) entry which is preliminary data.</text>
</comment>
<proteinExistence type="predicted"/>
<dbReference type="EMBL" id="CAUYUE010000001">
    <property type="protein sequence ID" value="CAK0736655.1"/>
    <property type="molecule type" value="Genomic_DNA"/>
</dbReference>
<gene>
    <name evidence="1" type="ORF">CVIRNUC_000781</name>
</gene>
<sequence>MMMQVTMPADALDAIATPSSLAETTVDAGFSTSDFTVSAPFSSGDINILGLSAGSLHIQTSGYQRPPS</sequence>
<reference evidence="1 2" key="1">
    <citation type="submission" date="2023-10" db="EMBL/GenBank/DDBJ databases">
        <authorList>
            <person name="Maclean D."/>
            <person name="Macfadyen A."/>
        </authorList>
    </citation>
    <scope>NUCLEOTIDE SEQUENCE [LARGE SCALE GENOMIC DNA]</scope>
</reference>
<dbReference type="AlphaFoldDB" id="A0AAV1HRB1"/>
<evidence type="ECO:0000313" key="1">
    <source>
        <dbReference type="EMBL" id="CAK0736655.1"/>
    </source>
</evidence>
<name>A0AAV1HRB1_9CHLO</name>
<accession>A0AAV1HRB1</accession>
<dbReference type="Proteomes" id="UP001314263">
    <property type="component" value="Unassembled WGS sequence"/>
</dbReference>